<evidence type="ECO:0000313" key="2">
    <source>
        <dbReference type="EMBL" id="AAV42150.1"/>
    </source>
</evidence>
<keyword evidence="3" id="KW-1185">Reference proteome</keyword>
<dbReference type="HOGENOM" id="CLU_2916618_0_0_9"/>
<evidence type="ECO:0000256" key="1">
    <source>
        <dbReference type="SAM" id="Phobius"/>
    </source>
</evidence>
<keyword evidence="1" id="KW-1133">Transmembrane helix</keyword>
<proteinExistence type="predicted"/>
<dbReference type="GeneID" id="93290638"/>
<dbReference type="AlphaFoldDB" id="Q5FMC4"/>
<organism evidence="3">
    <name type="scientific">Lactobacillus acidophilus (strain ATCC 700396 / NCK56 / N2 / NCFM)</name>
    <dbReference type="NCBI Taxonomy" id="272621"/>
    <lineage>
        <taxon>Bacteria</taxon>
        <taxon>Bacillati</taxon>
        <taxon>Bacillota</taxon>
        <taxon>Bacilli</taxon>
        <taxon>Lactobacillales</taxon>
        <taxon>Lactobacillaceae</taxon>
        <taxon>Lactobacillus</taxon>
    </lineage>
</organism>
<accession>Q5FMC4</accession>
<keyword evidence="1" id="KW-0812">Transmembrane</keyword>
<gene>
    <name evidence="2" type="ordered locus">LBA0257</name>
</gene>
<evidence type="ECO:0000313" key="3">
    <source>
        <dbReference type="Proteomes" id="UP000006381"/>
    </source>
</evidence>
<dbReference type="Proteomes" id="UP000006381">
    <property type="component" value="Chromosome"/>
</dbReference>
<name>Q5FMC4_LACAC</name>
<dbReference type="EMBL" id="CP000033">
    <property type="protein sequence ID" value="AAV42150.1"/>
    <property type="molecule type" value="Genomic_DNA"/>
</dbReference>
<dbReference type="BioCyc" id="LACI272621:G1G49-248-MONOMER"/>
<feature type="transmembrane region" description="Helical" evidence="1">
    <location>
        <begin position="9"/>
        <end position="26"/>
    </location>
</feature>
<protein>
    <submittedName>
        <fullName evidence="2">Uncharacterized protein</fullName>
    </submittedName>
</protein>
<dbReference type="STRING" id="272621.LBA0257"/>
<dbReference type="KEGG" id="lac:LBA0257"/>
<sequence length="64" mass="7070">MQYMRLSGAPRIAIAIALTTSLMMILRNAPLVIILLLLLISIQLAPMVIAVSLVIGWIQKKQKN</sequence>
<reference evidence="2 3" key="1">
    <citation type="journal article" date="2005" name="Proc. Natl. Acad. Sci. U.S.A.">
        <title>Complete genome sequence of the probiotic lactic acid bacterium Lactobacillus acidophilus NCFM.</title>
        <authorList>
            <person name="Altermann E."/>
            <person name="Russell W.M."/>
            <person name="Azcarate-Peril M.A."/>
            <person name="Barrangou R."/>
            <person name="Buck B.L."/>
            <person name="McAuliffe O."/>
            <person name="Souther N."/>
            <person name="Dobson A."/>
            <person name="Duong T."/>
            <person name="Callanan M."/>
            <person name="Lick S."/>
            <person name="Hamrick A."/>
            <person name="Cano R."/>
            <person name="Klaenhammer T.R."/>
        </authorList>
    </citation>
    <scope>NUCLEOTIDE SEQUENCE [LARGE SCALE GENOMIC DNA]</scope>
    <source>
        <strain evidence="3">ATCC 700396 / NCK56 / N2 / NCFM</strain>
    </source>
</reference>
<feature type="transmembrane region" description="Helical" evidence="1">
    <location>
        <begin position="32"/>
        <end position="58"/>
    </location>
</feature>
<keyword evidence="1" id="KW-0472">Membrane</keyword>
<dbReference type="RefSeq" id="WP_011254093.1">
    <property type="nucleotide sequence ID" value="NC_006814.3"/>
</dbReference>